<comment type="function">
    <text evidence="1">Catalyzes both the phosphorylation of dihydroxyacetone and of glyceraldehyde.</text>
</comment>
<dbReference type="SUPFAM" id="SSF82549">
    <property type="entry name" value="DAK1/DegV-like"/>
    <property type="match status" value="1"/>
</dbReference>
<dbReference type="Proteomes" id="UP000182259">
    <property type="component" value="Chromosome V"/>
</dbReference>
<name>A0A1L0DNX3_9ASCO</name>
<dbReference type="GO" id="GO:0050354">
    <property type="term" value="F:triokinase activity"/>
    <property type="evidence" value="ECO:0007669"/>
    <property type="project" value="UniProtKB-EC"/>
</dbReference>
<comment type="catalytic activity">
    <reaction evidence="12">
        <text>dihydroxyacetone + ATP = dihydroxyacetone phosphate + ADP + H(+)</text>
        <dbReference type="Rhea" id="RHEA:15773"/>
        <dbReference type="ChEBI" id="CHEBI:15378"/>
        <dbReference type="ChEBI" id="CHEBI:16016"/>
        <dbReference type="ChEBI" id="CHEBI:30616"/>
        <dbReference type="ChEBI" id="CHEBI:57642"/>
        <dbReference type="ChEBI" id="CHEBI:456216"/>
        <dbReference type="EC" id="2.7.1.29"/>
    </reaction>
</comment>
<evidence type="ECO:0000256" key="15">
    <source>
        <dbReference type="ARBA" id="ARBA00079901"/>
    </source>
</evidence>
<evidence type="ECO:0000256" key="17">
    <source>
        <dbReference type="PIRSR" id="PIRSR612734-1"/>
    </source>
</evidence>
<feature type="binding site" evidence="18">
    <location>
        <position position="108"/>
    </location>
    <ligand>
        <name>substrate</name>
    </ligand>
</feature>
<evidence type="ECO:0000313" key="21">
    <source>
        <dbReference type="EMBL" id="SGZ57552.1"/>
    </source>
</evidence>
<dbReference type="FunFam" id="3.40.50.10440:FF:000001">
    <property type="entry name" value="Dihydroxyacetone kinase, DhaK subunit"/>
    <property type="match status" value="1"/>
</dbReference>
<dbReference type="PANTHER" id="PTHR28629:SF4">
    <property type="entry name" value="TRIOKINASE_FMN CYCLASE"/>
    <property type="match status" value="1"/>
</dbReference>
<evidence type="ECO:0000256" key="18">
    <source>
        <dbReference type="PIRSR" id="PIRSR612734-2"/>
    </source>
</evidence>
<dbReference type="PROSITE" id="PS51481">
    <property type="entry name" value="DHAK"/>
    <property type="match status" value="1"/>
</dbReference>
<dbReference type="FunFam" id="3.30.1180.20:FF:000001">
    <property type="entry name" value="Dihydroxyacetone kinase 1"/>
    <property type="match status" value="1"/>
</dbReference>
<dbReference type="SMART" id="SM01120">
    <property type="entry name" value="Dak2"/>
    <property type="match status" value="1"/>
</dbReference>
<dbReference type="GO" id="GO:0004371">
    <property type="term" value="F:glycerone kinase activity"/>
    <property type="evidence" value="ECO:0007669"/>
    <property type="project" value="UniProtKB-EC"/>
</dbReference>
<dbReference type="InterPro" id="IPR004006">
    <property type="entry name" value="DhaK_dom"/>
</dbReference>
<dbReference type="GO" id="GO:0061610">
    <property type="term" value="P:glycerol to glycerone phosphate metabolic process"/>
    <property type="evidence" value="ECO:0007669"/>
    <property type="project" value="UniProtKB-ARBA"/>
</dbReference>
<dbReference type="EMBL" id="LT635768">
    <property type="protein sequence ID" value="SGZ57552.1"/>
    <property type="molecule type" value="Genomic_DNA"/>
</dbReference>
<dbReference type="EC" id="2.7.1.28" evidence="5"/>
<comment type="catalytic activity">
    <reaction evidence="11">
        <text>D-glyceraldehyde + ATP = D-glyceraldehyde 3-phosphate + ADP + H(+)</text>
        <dbReference type="Rhea" id="RHEA:13941"/>
        <dbReference type="ChEBI" id="CHEBI:15378"/>
        <dbReference type="ChEBI" id="CHEBI:17378"/>
        <dbReference type="ChEBI" id="CHEBI:30616"/>
        <dbReference type="ChEBI" id="CHEBI:59776"/>
        <dbReference type="ChEBI" id="CHEBI:456216"/>
        <dbReference type="EC" id="2.7.1.28"/>
    </reaction>
</comment>
<dbReference type="FunFam" id="1.25.40.340:FF:000001">
    <property type="entry name" value="Dihydroxyacetone kinase 1"/>
    <property type="match status" value="1"/>
</dbReference>
<evidence type="ECO:0000256" key="1">
    <source>
        <dbReference type="ARBA" id="ARBA00003264"/>
    </source>
</evidence>
<reference evidence="22" key="1">
    <citation type="submission" date="2016-10" db="EMBL/GenBank/DDBJ databases">
        <authorList>
            <person name="Geijer C."/>
            <person name="Jareborg N."/>
            <person name="Dainat J."/>
        </authorList>
    </citation>
    <scope>NUCLEOTIDE SEQUENCE [LARGE SCALE GENOMIC DNA]</scope>
    <source>
        <strain evidence="22">PYCC 4715</strain>
    </source>
</reference>
<dbReference type="SUPFAM" id="SSF101473">
    <property type="entry name" value="DhaL-like"/>
    <property type="match status" value="1"/>
</dbReference>
<dbReference type="InterPro" id="IPR004007">
    <property type="entry name" value="DhaL_dom"/>
</dbReference>
<feature type="binding site" evidence="18">
    <location>
        <begin position="56"/>
        <end position="59"/>
    </location>
    <ligand>
        <name>substrate</name>
    </ligand>
</feature>
<keyword evidence="7" id="KW-0547">Nucleotide-binding</keyword>
<feature type="domain" description="DhaK" evidence="20">
    <location>
        <begin position="11"/>
        <end position="347"/>
    </location>
</feature>
<evidence type="ECO:0000259" key="19">
    <source>
        <dbReference type="PROSITE" id="PS51480"/>
    </source>
</evidence>
<feature type="binding site" evidence="18">
    <location>
        <position position="113"/>
    </location>
    <ligand>
        <name>substrate</name>
    </ligand>
</feature>
<evidence type="ECO:0000256" key="5">
    <source>
        <dbReference type="ARBA" id="ARBA00012110"/>
    </source>
</evidence>
<gene>
    <name evidence="21" type="ORF">SAMEA4029009_CIC11G00000000118</name>
</gene>
<organism evidence="21 22">
    <name type="scientific">Sungouiella intermedia</name>
    <dbReference type="NCBI Taxonomy" id="45354"/>
    <lineage>
        <taxon>Eukaryota</taxon>
        <taxon>Fungi</taxon>
        <taxon>Dikarya</taxon>
        <taxon>Ascomycota</taxon>
        <taxon>Saccharomycotina</taxon>
        <taxon>Pichiomycetes</taxon>
        <taxon>Metschnikowiaceae</taxon>
        <taxon>Sungouiella</taxon>
    </lineage>
</organism>
<dbReference type="Gene3D" id="1.25.40.340">
    <property type="match status" value="1"/>
</dbReference>
<dbReference type="UniPathway" id="UPA00617">
    <property type="reaction ID" value="UER00669"/>
</dbReference>
<keyword evidence="6" id="KW-0808">Transferase</keyword>
<proteinExistence type="inferred from homology"/>
<evidence type="ECO:0000256" key="14">
    <source>
        <dbReference type="ARBA" id="ARBA00075491"/>
    </source>
</evidence>
<evidence type="ECO:0000256" key="4">
    <source>
        <dbReference type="ARBA" id="ARBA00012107"/>
    </source>
</evidence>
<protein>
    <recommendedName>
        <fullName evidence="13">Dihydroxyacetone kinase</fullName>
        <ecNumber evidence="5">2.7.1.28</ecNumber>
        <ecNumber evidence="4">2.7.1.29</ecNumber>
    </recommendedName>
    <alternativeName>
        <fullName evidence="14">Glycerone kinase</fullName>
    </alternativeName>
    <alternativeName>
        <fullName evidence="15">Triokinase</fullName>
    </alternativeName>
    <alternativeName>
        <fullName evidence="16">Triose kinase</fullName>
    </alternativeName>
</protein>
<dbReference type="PROSITE" id="PS51480">
    <property type="entry name" value="DHAL"/>
    <property type="match status" value="1"/>
</dbReference>
<comment type="pathway">
    <text evidence="2">Polyol metabolism; glycerol fermentation; glycerone phosphate from glycerol (oxidative route): step 2/2.</text>
</comment>
<dbReference type="InterPro" id="IPR050861">
    <property type="entry name" value="Dihydroxyacetone_Kinase"/>
</dbReference>
<keyword evidence="9" id="KW-0319">Glycerol metabolism</keyword>
<evidence type="ECO:0000256" key="13">
    <source>
        <dbReference type="ARBA" id="ARBA00068178"/>
    </source>
</evidence>
<dbReference type="Gene3D" id="3.30.1180.20">
    <property type="entry name" value="Dihydroxyacetone kinase, domain 2"/>
    <property type="match status" value="1"/>
</dbReference>
<evidence type="ECO:0000256" key="11">
    <source>
        <dbReference type="ARBA" id="ARBA00047974"/>
    </source>
</evidence>
<evidence type="ECO:0000256" key="6">
    <source>
        <dbReference type="ARBA" id="ARBA00022679"/>
    </source>
</evidence>
<dbReference type="GO" id="GO:0005829">
    <property type="term" value="C:cytosol"/>
    <property type="evidence" value="ECO:0007669"/>
    <property type="project" value="TreeGrafter"/>
</dbReference>
<evidence type="ECO:0000256" key="16">
    <source>
        <dbReference type="ARBA" id="ARBA00083754"/>
    </source>
</evidence>
<keyword evidence="10" id="KW-0067">ATP-binding</keyword>
<dbReference type="AlphaFoldDB" id="A0A1L0DNX3"/>
<evidence type="ECO:0000256" key="10">
    <source>
        <dbReference type="ARBA" id="ARBA00022840"/>
    </source>
</evidence>
<dbReference type="PANTHER" id="PTHR28629">
    <property type="entry name" value="TRIOKINASE/FMN CYCLASE"/>
    <property type="match status" value="1"/>
</dbReference>
<evidence type="ECO:0000256" key="9">
    <source>
        <dbReference type="ARBA" id="ARBA00022798"/>
    </source>
</evidence>
<comment type="similarity">
    <text evidence="3">Belongs to the dihydroxyacetone kinase (DAK) family.</text>
</comment>
<keyword evidence="8" id="KW-0418">Kinase</keyword>
<feature type="domain" description="DhaL" evidence="19">
    <location>
        <begin position="383"/>
        <end position="585"/>
    </location>
</feature>
<dbReference type="GO" id="GO:0019588">
    <property type="term" value="P:anaerobic glycerol catabolic process"/>
    <property type="evidence" value="ECO:0007669"/>
    <property type="project" value="UniProtKB-UniPathway"/>
</dbReference>
<evidence type="ECO:0000259" key="20">
    <source>
        <dbReference type="PROSITE" id="PS51481"/>
    </source>
</evidence>
<dbReference type="NCBIfam" id="TIGR02361">
    <property type="entry name" value="dak_ATP"/>
    <property type="match status" value="1"/>
</dbReference>
<evidence type="ECO:0000256" key="7">
    <source>
        <dbReference type="ARBA" id="ARBA00022741"/>
    </source>
</evidence>
<evidence type="ECO:0000256" key="3">
    <source>
        <dbReference type="ARBA" id="ARBA00008757"/>
    </source>
</evidence>
<dbReference type="EC" id="2.7.1.29" evidence="4"/>
<dbReference type="InterPro" id="IPR036117">
    <property type="entry name" value="DhaL_dom_sf"/>
</dbReference>
<sequence>MVSAKHWKYPKDKDLVLTALRGLVATNPTLSLIPSEKVVYNAATSGQKVAIISGGGAGHEPLHSGYVGENLLDAAVSGAIFASPSTKQIMAAVKATADKDKGAVIVVKNYTGDILHFGLVAERAKAEGYNVELVIVADDVAVGRTQNAMVGRRGLAGTAIVHKVVGAAAAAGGQLADVADLGRSVNDNLVTISASLDRTSVPGREEENEFTGPGKAELGLGIHNEPGEKVDIPKIEDLVDILYKKLLDASDKERHYLDFEDDDEYVVLVNNIGGTSSLELFAVTHYVLENCPLKTKPVRVLVLDFVTSLNAPGFSVTLFNVTKAATSKFSSDKILSFLDTPTNAPGWKPKVYDAQSWSTERKDHELPEAHDQVPTSQIKIDGNRFSAALKNAMATLIDQEPLITKYDTQVGDGDCGETLKFGAEAILKALDSDKSFQGNLDDPVATLSFITELVEDNMGGTSGGIYAIYLTSLVKNLQQVSNTEVKSIAAAMKDALYDGLFKYTKARKGGRTLVDTLQPFVDTLVESGDLKLALNDAKKSCKETAKLHAKFGRASYVNEAEFQSEGGVPDPGAVGLLAIIEGFLSEF</sequence>
<dbReference type="Gene3D" id="3.40.50.10440">
    <property type="entry name" value="Dihydroxyacetone kinase, domain 1"/>
    <property type="match status" value="1"/>
</dbReference>
<dbReference type="Pfam" id="PF02734">
    <property type="entry name" value="Dak2"/>
    <property type="match status" value="1"/>
</dbReference>
<evidence type="ECO:0000256" key="8">
    <source>
        <dbReference type="ARBA" id="ARBA00022777"/>
    </source>
</evidence>
<dbReference type="Pfam" id="PF02733">
    <property type="entry name" value="Dak1"/>
    <property type="match status" value="1"/>
</dbReference>
<dbReference type="InterPro" id="IPR012734">
    <property type="entry name" value="DhaK_ATP"/>
</dbReference>
<accession>A0A1L0DNX3</accession>
<evidence type="ECO:0000256" key="12">
    <source>
        <dbReference type="ARBA" id="ARBA00048898"/>
    </source>
</evidence>
<feature type="active site" description="Tele-hemiaminal-histidine intermediate" evidence="17">
    <location>
        <position position="223"/>
    </location>
</feature>
<dbReference type="GO" id="GO:0005524">
    <property type="term" value="F:ATP binding"/>
    <property type="evidence" value="ECO:0007669"/>
    <property type="project" value="UniProtKB-KW"/>
</dbReference>
<evidence type="ECO:0000313" key="22">
    <source>
        <dbReference type="Proteomes" id="UP000182259"/>
    </source>
</evidence>
<evidence type="ECO:0000256" key="2">
    <source>
        <dbReference type="ARBA" id="ARBA00004778"/>
    </source>
</evidence>